<organism evidence="2 3">
    <name type="scientific">Parahaliea maris</name>
    <dbReference type="NCBI Taxonomy" id="2716870"/>
    <lineage>
        <taxon>Bacteria</taxon>
        <taxon>Pseudomonadati</taxon>
        <taxon>Pseudomonadota</taxon>
        <taxon>Gammaproteobacteria</taxon>
        <taxon>Cellvibrionales</taxon>
        <taxon>Halieaceae</taxon>
        <taxon>Parahaliea</taxon>
    </lineage>
</organism>
<proteinExistence type="predicted"/>
<dbReference type="RefSeq" id="WP_148069095.1">
    <property type="nucleotide sequence ID" value="NZ_VRZA01000005.1"/>
</dbReference>
<evidence type="ECO:0000313" key="2">
    <source>
        <dbReference type="EMBL" id="TXS91855.1"/>
    </source>
</evidence>
<comment type="caution">
    <text evidence="2">The sequence shown here is derived from an EMBL/GenBank/DDBJ whole genome shotgun (WGS) entry which is preliminary data.</text>
</comment>
<name>A0A5C8ZTQ6_9GAMM</name>
<reference evidence="2 3" key="1">
    <citation type="submission" date="2019-08" db="EMBL/GenBank/DDBJ databases">
        <title>Parahaliea maris sp. nov., isolated from the surface seawater.</title>
        <authorList>
            <person name="Liu Y."/>
        </authorList>
    </citation>
    <scope>NUCLEOTIDE SEQUENCE [LARGE SCALE GENOMIC DNA]</scope>
    <source>
        <strain evidence="2 3">HSLHS9</strain>
    </source>
</reference>
<evidence type="ECO:0000259" key="1">
    <source>
        <dbReference type="Pfam" id="PF13460"/>
    </source>
</evidence>
<keyword evidence="3" id="KW-1185">Reference proteome</keyword>
<protein>
    <submittedName>
        <fullName evidence="2">NAD(P)H-binding protein</fullName>
    </submittedName>
</protein>
<feature type="domain" description="NAD(P)-binding" evidence="1">
    <location>
        <begin position="7"/>
        <end position="102"/>
    </location>
</feature>
<dbReference type="InterPro" id="IPR051604">
    <property type="entry name" value="Ergot_Alk_Oxidoreductase"/>
</dbReference>
<dbReference type="InterPro" id="IPR016040">
    <property type="entry name" value="NAD(P)-bd_dom"/>
</dbReference>
<gene>
    <name evidence="2" type="ORF">FV139_14040</name>
</gene>
<dbReference type="Pfam" id="PF13460">
    <property type="entry name" value="NAD_binding_10"/>
    <property type="match status" value="1"/>
</dbReference>
<dbReference type="Gene3D" id="3.40.50.720">
    <property type="entry name" value="NAD(P)-binding Rossmann-like Domain"/>
    <property type="match status" value="1"/>
</dbReference>
<sequence>MRILIIGALGNLASPTIELLVAKHPDVTLRLTSHRDSGVMELGEKYPSAEVMQADWNDLDSLKRAVKDVDRVLVVMTDWVIDESIATPNLIEALNAEGSVELVLRFIALPPGLTRESVPPDVFATRGGAMLTLEAKPLLDSSQLPVCYVNAACWIGFNIEWFYGEDIRKLRKIRMPAATDMARQWVAEGDLAEAFVKILTDPAEDHVGREYLVTGGTRYTYQDQAELISRELGERVDWVDDDTGLRDIMGDKFDTLMTYLGHETQVYGAVPATQELEKLLGRERTSLEQYVRSIKDSLL</sequence>
<dbReference type="SUPFAM" id="SSF51735">
    <property type="entry name" value="NAD(P)-binding Rossmann-fold domains"/>
    <property type="match status" value="1"/>
</dbReference>
<dbReference type="PANTHER" id="PTHR43162">
    <property type="match status" value="1"/>
</dbReference>
<dbReference type="PANTHER" id="PTHR43162:SF1">
    <property type="entry name" value="PRESTALK A DIFFERENTIATION PROTEIN A"/>
    <property type="match status" value="1"/>
</dbReference>
<dbReference type="InterPro" id="IPR036291">
    <property type="entry name" value="NAD(P)-bd_dom_sf"/>
</dbReference>
<dbReference type="AlphaFoldDB" id="A0A5C8ZTQ6"/>
<accession>A0A5C8ZTQ6</accession>
<dbReference type="Proteomes" id="UP000321039">
    <property type="component" value="Unassembled WGS sequence"/>
</dbReference>
<dbReference type="EMBL" id="VRZA01000005">
    <property type="protein sequence ID" value="TXS91855.1"/>
    <property type="molecule type" value="Genomic_DNA"/>
</dbReference>
<evidence type="ECO:0000313" key="3">
    <source>
        <dbReference type="Proteomes" id="UP000321039"/>
    </source>
</evidence>